<comment type="caution">
    <text evidence="10">The sequence shown here is derived from an EMBL/GenBank/DDBJ whole genome shotgun (WGS) entry which is preliminary data.</text>
</comment>
<evidence type="ECO:0000256" key="7">
    <source>
        <dbReference type="RuleBase" id="RU361161"/>
    </source>
</evidence>
<dbReference type="NCBIfam" id="NF011678">
    <property type="entry name" value="PRK15098.1"/>
    <property type="match status" value="1"/>
</dbReference>
<evidence type="ECO:0000256" key="6">
    <source>
        <dbReference type="ARBA" id="ARBA00023295"/>
    </source>
</evidence>
<dbReference type="InterPro" id="IPR001764">
    <property type="entry name" value="Glyco_hydro_3_N"/>
</dbReference>
<dbReference type="InterPro" id="IPR026891">
    <property type="entry name" value="Fn3-like"/>
</dbReference>
<keyword evidence="5 7" id="KW-0378">Hydrolase</keyword>
<keyword evidence="6 7" id="KW-0326">Glycosidase</keyword>
<dbReference type="PANTHER" id="PTHR30620">
    <property type="entry name" value="PERIPLASMIC BETA-GLUCOSIDASE-RELATED"/>
    <property type="match status" value="1"/>
</dbReference>
<dbReference type="InterPro" id="IPR013783">
    <property type="entry name" value="Ig-like_fold"/>
</dbReference>
<sequence>MKKQIIVFLLTYGLILIFLFSFSSFKNEKSYNGNSDIPNTIESKVDSILSLMYLNEKIGQLVQYSGGWDATGPSSSKGDQHKLDKLKKGEVGSMLNVSSVSAIRETQKLVMEHSRLKIPLIFGYDVIHGYKTIFPIPLGETASWDLDIIEQSASIAAKETAASGINWTFAPMIDVSRDARWGRIMEGAGEDPYLNSVVGVARINGFQGNDLSDIHTIAACAKHFAGYGFSEAGRDYNTVSIGEYELHNTILPPFKAAAEAGVATFMNSFNDIDGIPATGHKLLQRDILKNEWDWDGFVVSDWGSIGEMIAHGYAEDKKHASEIAMNAGSDMDMESYAYEAHLESLLKEDKISIAQIDEAVKRILRIKFELGLFDDPYKYCNEDREASEVYTKEHLAIARDVAKKSIVLLKNENKILPLSKKLKSIAVIGPLANDKNSPLGNWRAKATYNSAVSVFEGIKNAIDNNTVVHYAKGINLTIPTVEEGSNQFLHPLKFNTTDRTGIDEAVEIAKKSEMVVLAIGEDAYQTGEGRSQTNIGFFGLQNELLEAVYKVNKNIVIVLMNGRPMDLSRVSEIAPAILECWHLGSESGNAIADVLFGDYNPSGKLPVSFPHHVGQEPLYYNQKNTGRPYSATHVTFSGYRDAPKSALYPFGFGLSYTTFDYNKLELSKNDISKDGELKVSVNVTNTGDRDGEEVVQLYIRDLVGSLVRPIKELKGFKKLMLKAGETKTVTFVINSKTLEFYTANKKWEVEPGEFNVWVGGDSNATLKGSFKVSSN</sequence>
<evidence type="ECO:0000256" key="3">
    <source>
        <dbReference type="ARBA" id="ARBA00012744"/>
    </source>
</evidence>
<evidence type="ECO:0000256" key="8">
    <source>
        <dbReference type="SAM" id="Phobius"/>
    </source>
</evidence>
<evidence type="ECO:0000313" key="11">
    <source>
        <dbReference type="Proteomes" id="UP001595953"/>
    </source>
</evidence>
<gene>
    <name evidence="10" type="primary">bglX</name>
    <name evidence="10" type="ORF">ACFO5O_12830</name>
</gene>
<proteinExistence type="inferred from homology"/>
<dbReference type="PANTHER" id="PTHR30620:SF16">
    <property type="entry name" value="LYSOSOMAL BETA GLUCOSIDASE"/>
    <property type="match status" value="1"/>
</dbReference>
<dbReference type="Proteomes" id="UP001595953">
    <property type="component" value="Unassembled WGS sequence"/>
</dbReference>
<evidence type="ECO:0000256" key="1">
    <source>
        <dbReference type="ARBA" id="ARBA00000448"/>
    </source>
</evidence>
<dbReference type="InterPro" id="IPR051915">
    <property type="entry name" value="Cellulose_Degrad_GH3"/>
</dbReference>
<dbReference type="InterPro" id="IPR002772">
    <property type="entry name" value="Glyco_hydro_3_C"/>
</dbReference>
<dbReference type="Pfam" id="PF01915">
    <property type="entry name" value="Glyco_hydro_3_C"/>
    <property type="match status" value="1"/>
</dbReference>
<comment type="similarity">
    <text evidence="2 7">Belongs to the glycosyl hydrolase 3 family.</text>
</comment>
<keyword evidence="8" id="KW-1133">Transmembrane helix</keyword>
<dbReference type="InterPro" id="IPR036962">
    <property type="entry name" value="Glyco_hydro_3_N_sf"/>
</dbReference>
<keyword evidence="8" id="KW-0472">Membrane</keyword>
<dbReference type="InterPro" id="IPR017853">
    <property type="entry name" value="GH"/>
</dbReference>
<evidence type="ECO:0000256" key="5">
    <source>
        <dbReference type="ARBA" id="ARBA00022801"/>
    </source>
</evidence>
<keyword evidence="4" id="KW-0732">Signal</keyword>
<evidence type="ECO:0000256" key="4">
    <source>
        <dbReference type="ARBA" id="ARBA00022729"/>
    </source>
</evidence>
<dbReference type="GO" id="GO:0008422">
    <property type="term" value="F:beta-glucosidase activity"/>
    <property type="evidence" value="ECO:0007669"/>
    <property type="project" value="UniProtKB-EC"/>
</dbReference>
<keyword evidence="8" id="KW-0812">Transmembrane</keyword>
<evidence type="ECO:0000259" key="9">
    <source>
        <dbReference type="SMART" id="SM01217"/>
    </source>
</evidence>
<evidence type="ECO:0000256" key="2">
    <source>
        <dbReference type="ARBA" id="ARBA00005336"/>
    </source>
</evidence>
<protein>
    <recommendedName>
        <fullName evidence="3">beta-glucosidase</fullName>
        <ecNumber evidence="3">3.2.1.21</ecNumber>
    </recommendedName>
</protein>
<organism evidence="10 11">
    <name type="scientific">Geojedonia litorea</name>
    <dbReference type="NCBI Taxonomy" id="1268269"/>
    <lineage>
        <taxon>Bacteria</taxon>
        <taxon>Pseudomonadati</taxon>
        <taxon>Bacteroidota</taxon>
        <taxon>Flavobacteriia</taxon>
        <taxon>Flavobacteriales</taxon>
        <taxon>Flavobacteriaceae</taxon>
        <taxon>Geojedonia</taxon>
    </lineage>
</organism>
<dbReference type="Pfam" id="PF14310">
    <property type="entry name" value="Fn3-like"/>
    <property type="match status" value="1"/>
</dbReference>
<dbReference type="SUPFAM" id="SSF51445">
    <property type="entry name" value="(Trans)glycosidases"/>
    <property type="match status" value="1"/>
</dbReference>
<dbReference type="Gene3D" id="3.20.20.300">
    <property type="entry name" value="Glycoside hydrolase, family 3, N-terminal domain"/>
    <property type="match status" value="1"/>
</dbReference>
<dbReference type="Pfam" id="PF00933">
    <property type="entry name" value="Glyco_hydro_3"/>
    <property type="match status" value="1"/>
</dbReference>
<dbReference type="EMBL" id="JBHSGP010000014">
    <property type="protein sequence ID" value="MFC4723213.1"/>
    <property type="molecule type" value="Genomic_DNA"/>
</dbReference>
<dbReference type="PRINTS" id="PR00133">
    <property type="entry name" value="GLHYDRLASE3"/>
</dbReference>
<dbReference type="InterPro" id="IPR019800">
    <property type="entry name" value="Glyco_hydro_3_AS"/>
</dbReference>
<evidence type="ECO:0000313" key="10">
    <source>
        <dbReference type="EMBL" id="MFC4723213.1"/>
    </source>
</evidence>
<keyword evidence="11" id="KW-1185">Reference proteome</keyword>
<feature type="domain" description="Fibronectin type III-like" evidence="9">
    <location>
        <begin position="693"/>
        <end position="762"/>
    </location>
</feature>
<comment type="catalytic activity">
    <reaction evidence="1">
        <text>Hydrolysis of terminal, non-reducing beta-D-glucosyl residues with release of beta-D-glucose.</text>
        <dbReference type="EC" id="3.2.1.21"/>
    </reaction>
</comment>
<dbReference type="Gene3D" id="2.60.40.10">
    <property type="entry name" value="Immunoglobulins"/>
    <property type="match status" value="1"/>
</dbReference>
<dbReference type="EC" id="3.2.1.21" evidence="3"/>
<accession>A0ABV9N9E7</accession>
<dbReference type="PROSITE" id="PS00775">
    <property type="entry name" value="GLYCOSYL_HYDROL_F3"/>
    <property type="match status" value="1"/>
</dbReference>
<dbReference type="Gene3D" id="3.40.50.1700">
    <property type="entry name" value="Glycoside hydrolase family 3 C-terminal domain"/>
    <property type="match status" value="1"/>
</dbReference>
<reference evidence="11" key="1">
    <citation type="journal article" date="2019" name="Int. J. Syst. Evol. Microbiol.">
        <title>The Global Catalogue of Microorganisms (GCM) 10K type strain sequencing project: providing services to taxonomists for standard genome sequencing and annotation.</title>
        <authorList>
            <consortium name="The Broad Institute Genomics Platform"/>
            <consortium name="The Broad Institute Genome Sequencing Center for Infectious Disease"/>
            <person name="Wu L."/>
            <person name="Ma J."/>
        </authorList>
    </citation>
    <scope>NUCLEOTIDE SEQUENCE [LARGE SCALE GENOMIC DNA]</scope>
    <source>
        <strain evidence="11">CCUG 63682</strain>
    </source>
</reference>
<dbReference type="InterPro" id="IPR036881">
    <property type="entry name" value="Glyco_hydro_3_C_sf"/>
</dbReference>
<name>A0ABV9N9E7_9FLAO</name>
<dbReference type="SUPFAM" id="SSF52279">
    <property type="entry name" value="Beta-D-glucan exohydrolase, C-terminal domain"/>
    <property type="match status" value="1"/>
</dbReference>
<feature type="transmembrane region" description="Helical" evidence="8">
    <location>
        <begin position="5"/>
        <end position="25"/>
    </location>
</feature>
<dbReference type="RefSeq" id="WP_387964397.1">
    <property type="nucleotide sequence ID" value="NZ_JBHSGP010000014.1"/>
</dbReference>
<dbReference type="SMART" id="SM01217">
    <property type="entry name" value="Fn3_like"/>
    <property type="match status" value="1"/>
</dbReference>